<reference evidence="2 3" key="1">
    <citation type="journal article" date="2012" name="PLoS Pathog.">
        <title>Diverse lifestyles and strategies of plant pathogenesis encoded in the genomes of eighteen Dothideomycetes fungi.</title>
        <authorList>
            <person name="Ohm R.A."/>
            <person name="Feau N."/>
            <person name="Henrissat B."/>
            <person name="Schoch C.L."/>
            <person name="Horwitz B.A."/>
            <person name="Barry K.W."/>
            <person name="Condon B.J."/>
            <person name="Copeland A.C."/>
            <person name="Dhillon B."/>
            <person name="Glaser F."/>
            <person name="Hesse C.N."/>
            <person name="Kosti I."/>
            <person name="LaButti K."/>
            <person name="Lindquist E.A."/>
            <person name="Lucas S."/>
            <person name="Salamov A.A."/>
            <person name="Bradshaw R.E."/>
            <person name="Ciuffetti L."/>
            <person name="Hamelin R.C."/>
            <person name="Kema G.H.J."/>
            <person name="Lawrence C."/>
            <person name="Scott J.A."/>
            <person name="Spatafora J.W."/>
            <person name="Turgeon B.G."/>
            <person name="de Wit P.J.G.M."/>
            <person name="Zhong S."/>
            <person name="Goodwin S.B."/>
            <person name="Grigoriev I.V."/>
        </authorList>
    </citation>
    <scope>NUCLEOTIDE SEQUENCE [LARGE SCALE GENOMIC DNA]</scope>
    <source>
        <strain evidence="2 3">UAMH 10762</strain>
    </source>
</reference>
<evidence type="ECO:0000313" key="3">
    <source>
        <dbReference type="Proteomes" id="UP000011761"/>
    </source>
</evidence>
<accession>M2N137</accession>
<proteinExistence type="predicted"/>
<organism evidence="2 3">
    <name type="scientific">Baudoinia panamericana (strain UAMH 10762)</name>
    <name type="common">Angels' share fungus</name>
    <name type="synonym">Baudoinia compniacensis (strain UAMH 10762)</name>
    <dbReference type="NCBI Taxonomy" id="717646"/>
    <lineage>
        <taxon>Eukaryota</taxon>
        <taxon>Fungi</taxon>
        <taxon>Dikarya</taxon>
        <taxon>Ascomycota</taxon>
        <taxon>Pezizomycotina</taxon>
        <taxon>Dothideomycetes</taxon>
        <taxon>Dothideomycetidae</taxon>
        <taxon>Mycosphaerellales</taxon>
        <taxon>Teratosphaeriaceae</taxon>
        <taxon>Baudoinia</taxon>
    </lineage>
</organism>
<name>M2N137_BAUPA</name>
<sequence length="226" mass="24895">MEGTASARKRPADALAETGESPSKRVKRKYVERPIWAHLADGNPRRQLDIKTDVNSTTPIPAKASEPNAKTEAVVSTPRITIKLPVSVDRGPGERSPRKQRSPLNPETVKQASSRCNPATCPPSSYLPQDDIPTPALSVLKLADGSANQSRQPLPHRKQQCDEAKKKKPTALLQSQGNHSGSEQSDIQRQADTRCRKQRRPPTGPVVSGSYYRPDYERGRSWHPDG</sequence>
<dbReference type="Proteomes" id="UP000011761">
    <property type="component" value="Unassembled WGS sequence"/>
</dbReference>
<dbReference type="GeneID" id="19108043"/>
<feature type="region of interest" description="Disordered" evidence="1">
    <location>
        <begin position="1"/>
        <end position="28"/>
    </location>
</feature>
<gene>
    <name evidence="2" type="ORF">BAUCODRAFT_126337</name>
</gene>
<dbReference type="EMBL" id="KB445562">
    <property type="protein sequence ID" value="EMC92350.1"/>
    <property type="molecule type" value="Genomic_DNA"/>
</dbReference>
<dbReference type="AlphaFoldDB" id="M2N137"/>
<dbReference type="KEGG" id="bcom:BAUCODRAFT_126337"/>
<dbReference type="RefSeq" id="XP_007680728.1">
    <property type="nucleotide sequence ID" value="XM_007682538.1"/>
</dbReference>
<evidence type="ECO:0000313" key="2">
    <source>
        <dbReference type="EMBL" id="EMC92350.1"/>
    </source>
</evidence>
<evidence type="ECO:0000256" key="1">
    <source>
        <dbReference type="SAM" id="MobiDB-lite"/>
    </source>
</evidence>
<keyword evidence="3" id="KW-1185">Reference proteome</keyword>
<dbReference type="HOGENOM" id="CLU_1224553_0_0_1"/>
<feature type="compositionally biased region" description="Polar residues" evidence="1">
    <location>
        <begin position="172"/>
        <end position="188"/>
    </location>
</feature>
<protein>
    <submittedName>
        <fullName evidence="2">Uncharacterized protein</fullName>
    </submittedName>
</protein>
<feature type="region of interest" description="Disordered" evidence="1">
    <location>
        <begin position="40"/>
        <end position="226"/>
    </location>
</feature>
<feature type="compositionally biased region" description="Basic and acidic residues" evidence="1">
    <location>
        <begin position="214"/>
        <end position="226"/>
    </location>
</feature>
<feature type="compositionally biased region" description="Basic and acidic residues" evidence="1">
    <location>
        <begin position="43"/>
        <end position="52"/>
    </location>
</feature>
<feature type="compositionally biased region" description="Polar residues" evidence="1">
    <location>
        <begin position="102"/>
        <end position="127"/>
    </location>
</feature>